<dbReference type="InterPro" id="IPR011009">
    <property type="entry name" value="Kinase-like_dom_sf"/>
</dbReference>
<gene>
    <name evidence="8" type="ORF">Agub_g15017</name>
</gene>
<evidence type="ECO:0000256" key="5">
    <source>
        <dbReference type="ARBA" id="ARBA00022777"/>
    </source>
</evidence>
<dbReference type="Gene3D" id="1.10.510.10">
    <property type="entry name" value="Transferase(Phosphotransferase) domain 1"/>
    <property type="match status" value="1"/>
</dbReference>
<dbReference type="EMBL" id="BMAR01000064">
    <property type="protein sequence ID" value="GFR52443.1"/>
    <property type="molecule type" value="Genomic_DNA"/>
</dbReference>
<evidence type="ECO:0000256" key="4">
    <source>
        <dbReference type="ARBA" id="ARBA00022741"/>
    </source>
</evidence>
<dbReference type="PROSITE" id="PS50011">
    <property type="entry name" value="PROTEIN_KINASE_DOM"/>
    <property type="match status" value="1"/>
</dbReference>
<keyword evidence="2" id="KW-0723">Serine/threonine-protein kinase</keyword>
<accession>A0AAD3HTD9</accession>
<reference evidence="8 9" key="1">
    <citation type="journal article" date="2021" name="Sci. Rep.">
        <title>Genome sequencing of the multicellular alga Astrephomene provides insights into convergent evolution of germ-soma differentiation.</title>
        <authorList>
            <person name="Yamashita S."/>
            <person name="Yamamoto K."/>
            <person name="Matsuzaki R."/>
            <person name="Suzuki S."/>
            <person name="Yamaguchi H."/>
            <person name="Hirooka S."/>
            <person name="Minakuchi Y."/>
            <person name="Miyagishima S."/>
            <person name="Kawachi M."/>
            <person name="Toyoda A."/>
            <person name="Nozaki H."/>
        </authorList>
    </citation>
    <scope>NUCLEOTIDE SEQUENCE [LARGE SCALE GENOMIC DNA]</scope>
    <source>
        <strain evidence="8 9">NIES-4017</strain>
    </source>
</reference>
<sequence length="347" mass="37127">MQPFCFSVPGFASDLDSALRRVNAFKFAHELGQGSLGRVQHAECPATRECFAVKRVRLPASAEKRVTILQRVAREAAAARVLSSVSPHPTGVVRHFACLYDNSTDEVLFVMQLCKGPCLAELRQKEGMAGRLPEARVRRLVGGVTVALGQLHAAGLLCVDLKAENVVLDASEEDPDRVVLLDLDLCRDLPGYDNCEAAVAAVRTAACTAVAAAPGSRTAPTTGVTAATSQPASERTIWGTAEYLAYELLQDGPAAYSPASDWWALGVLSYELLYGRPPYMGATLEALLMRMAHHTPAFPPPADGGPQVSPSMQQWVRALLRCRPDMRLGSRGGVGEVLGHPAMQGVV</sequence>
<dbReference type="Proteomes" id="UP001054857">
    <property type="component" value="Unassembled WGS sequence"/>
</dbReference>
<evidence type="ECO:0000259" key="7">
    <source>
        <dbReference type="PROSITE" id="PS50011"/>
    </source>
</evidence>
<keyword evidence="5" id="KW-0418">Kinase</keyword>
<dbReference type="GO" id="GO:0004674">
    <property type="term" value="F:protein serine/threonine kinase activity"/>
    <property type="evidence" value="ECO:0007669"/>
    <property type="project" value="UniProtKB-KW"/>
</dbReference>
<dbReference type="SUPFAM" id="SSF56112">
    <property type="entry name" value="Protein kinase-like (PK-like)"/>
    <property type="match status" value="1"/>
</dbReference>
<organism evidence="8 9">
    <name type="scientific">Astrephomene gubernaculifera</name>
    <dbReference type="NCBI Taxonomy" id="47775"/>
    <lineage>
        <taxon>Eukaryota</taxon>
        <taxon>Viridiplantae</taxon>
        <taxon>Chlorophyta</taxon>
        <taxon>core chlorophytes</taxon>
        <taxon>Chlorophyceae</taxon>
        <taxon>CS clade</taxon>
        <taxon>Chlamydomonadales</taxon>
        <taxon>Astrephomenaceae</taxon>
        <taxon>Astrephomene</taxon>
    </lineage>
</organism>
<comment type="caution">
    <text evidence="8">The sequence shown here is derived from an EMBL/GenBank/DDBJ whole genome shotgun (WGS) entry which is preliminary data.</text>
</comment>
<evidence type="ECO:0000313" key="8">
    <source>
        <dbReference type="EMBL" id="GFR52443.1"/>
    </source>
</evidence>
<keyword evidence="3" id="KW-0808">Transferase</keyword>
<evidence type="ECO:0000256" key="2">
    <source>
        <dbReference type="ARBA" id="ARBA00022527"/>
    </source>
</evidence>
<evidence type="ECO:0000256" key="1">
    <source>
        <dbReference type="ARBA" id="ARBA00012513"/>
    </source>
</evidence>
<dbReference type="AlphaFoldDB" id="A0AAD3HTD9"/>
<dbReference type="GO" id="GO:0005524">
    <property type="term" value="F:ATP binding"/>
    <property type="evidence" value="ECO:0007669"/>
    <property type="project" value="UniProtKB-KW"/>
</dbReference>
<dbReference type="EC" id="2.7.11.1" evidence="1"/>
<keyword evidence="6" id="KW-0067">ATP-binding</keyword>
<feature type="domain" description="Protein kinase" evidence="7">
    <location>
        <begin position="25"/>
        <end position="343"/>
    </location>
</feature>
<protein>
    <recommendedName>
        <fullName evidence="1">non-specific serine/threonine protein kinase</fullName>
        <ecNumber evidence="1">2.7.11.1</ecNumber>
    </recommendedName>
</protein>
<keyword evidence="4" id="KW-0547">Nucleotide-binding</keyword>
<dbReference type="SMART" id="SM00220">
    <property type="entry name" value="S_TKc"/>
    <property type="match status" value="1"/>
</dbReference>
<evidence type="ECO:0000256" key="6">
    <source>
        <dbReference type="ARBA" id="ARBA00022840"/>
    </source>
</evidence>
<dbReference type="Gene3D" id="3.30.200.20">
    <property type="entry name" value="Phosphorylase Kinase, domain 1"/>
    <property type="match status" value="1"/>
</dbReference>
<proteinExistence type="predicted"/>
<name>A0AAD3HTD9_9CHLO</name>
<dbReference type="PANTHER" id="PTHR45637">
    <property type="entry name" value="FLIPPASE KINASE 1-RELATED"/>
    <property type="match status" value="1"/>
</dbReference>
<evidence type="ECO:0000256" key="3">
    <source>
        <dbReference type="ARBA" id="ARBA00022679"/>
    </source>
</evidence>
<dbReference type="InterPro" id="IPR000719">
    <property type="entry name" value="Prot_kinase_dom"/>
</dbReference>
<keyword evidence="9" id="KW-1185">Reference proteome</keyword>
<evidence type="ECO:0000313" key="9">
    <source>
        <dbReference type="Proteomes" id="UP001054857"/>
    </source>
</evidence>
<dbReference type="Pfam" id="PF00069">
    <property type="entry name" value="Pkinase"/>
    <property type="match status" value="2"/>
</dbReference>